<name>A0A6J7LXX9_9ZZZZ</name>
<dbReference type="Pfam" id="PF22513">
    <property type="entry name" value="FitA-like_RHH"/>
    <property type="match status" value="1"/>
</dbReference>
<dbReference type="GO" id="GO:0006355">
    <property type="term" value="P:regulation of DNA-templated transcription"/>
    <property type="evidence" value="ECO:0007669"/>
    <property type="project" value="InterPro"/>
</dbReference>
<feature type="compositionally biased region" description="Basic and acidic residues" evidence="1">
    <location>
        <begin position="91"/>
        <end position="100"/>
    </location>
</feature>
<dbReference type="InterPro" id="IPR010985">
    <property type="entry name" value="Ribbon_hlx_hlx"/>
</dbReference>
<evidence type="ECO:0000313" key="3">
    <source>
        <dbReference type="EMBL" id="CAB4970284.1"/>
    </source>
</evidence>
<dbReference type="AlphaFoldDB" id="A0A6J7LXX9"/>
<reference evidence="3" key="1">
    <citation type="submission" date="2020-05" db="EMBL/GenBank/DDBJ databases">
        <authorList>
            <person name="Chiriac C."/>
            <person name="Salcher M."/>
            <person name="Ghai R."/>
            <person name="Kavagutti S V."/>
        </authorList>
    </citation>
    <scope>NUCLEOTIDE SEQUENCE</scope>
</reference>
<dbReference type="InterPro" id="IPR053853">
    <property type="entry name" value="FitA-like_RHH"/>
</dbReference>
<feature type="domain" description="Antitoxin FitA-like ribbon-helix-helix" evidence="2">
    <location>
        <begin position="18"/>
        <end position="54"/>
    </location>
</feature>
<dbReference type="EMBL" id="CAFBNE010000186">
    <property type="protein sequence ID" value="CAB4970284.1"/>
    <property type="molecule type" value="Genomic_DNA"/>
</dbReference>
<sequence length="116" mass="12584">MNSPLTWGSACLHNASMPNMLIRNVDERLHAQLVAHAKADGQSLQQYLLARLEAFAETLTAREAIERWEAGLRGSPSLSSPVAADAAADIRATREDRTGHLTELASARRASAKPRP</sequence>
<evidence type="ECO:0000259" key="2">
    <source>
        <dbReference type="Pfam" id="PF22513"/>
    </source>
</evidence>
<organism evidence="3">
    <name type="scientific">freshwater metagenome</name>
    <dbReference type="NCBI Taxonomy" id="449393"/>
    <lineage>
        <taxon>unclassified sequences</taxon>
        <taxon>metagenomes</taxon>
        <taxon>ecological metagenomes</taxon>
    </lineage>
</organism>
<feature type="region of interest" description="Disordered" evidence="1">
    <location>
        <begin position="73"/>
        <end position="116"/>
    </location>
</feature>
<gene>
    <name evidence="3" type="ORF">UFOPK3772_03318</name>
</gene>
<accession>A0A6J7LXX9</accession>
<dbReference type="SUPFAM" id="SSF47598">
    <property type="entry name" value="Ribbon-helix-helix"/>
    <property type="match status" value="1"/>
</dbReference>
<proteinExistence type="predicted"/>
<protein>
    <submittedName>
        <fullName evidence="3">Unannotated protein</fullName>
    </submittedName>
</protein>
<evidence type="ECO:0000256" key="1">
    <source>
        <dbReference type="SAM" id="MobiDB-lite"/>
    </source>
</evidence>